<dbReference type="InterPro" id="IPR036661">
    <property type="entry name" value="Luciferase-like_sf"/>
</dbReference>
<dbReference type="EMBL" id="BAAAZN010000027">
    <property type="protein sequence ID" value="GAA3582973.1"/>
    <property type="molecule type" value="Genomic_DNA"/>
</dbReference>
<dbReference type="PANTHER" id="PTHR42847">
    <property type="entry name" value="ALKANESULFONATE MONOOXYGENASE"/>
    <property type="match status" value="1"/>
</dbReference>
<evidence type="ECO:0000313" key="6">
    <source>
        <dbReference type="EMBL" id="GAA3582973.1"/>
    </source>
</evidence>
<dbReference type="InterPro" id="IPR050172">
    <property type="entry name" value="SsuD_RutA_monooxygenase"/>
</dbReference>
<protein>
    <submittedName>
        <fullName evidence="6">LLM class F420-dependent oxidoreductase</fullName>
    </submittedName>
</protein>
<dbReference type="Pfam" id="PF00296">
    <property type="entry name" value="Bac_luciferase"/>
    <property type="match status" value="1"/>
</dbReference>
<gene>
    <name evidence="6" type="ORF">GCM10022222_79700</name>
</gene>
<comment type="caution">
    <text evidence="6">The sequence shown here is derived from an EMBL/GenBank/DDBJ whole genome shotgun (WGS) entry which is preliminary data.</text>
</comment>
<evidence type="ECO:0000259" key="5">
    <source>
        <dbReference type="Pfam" id="PF00296"/>
    </source>
</evidence>
<accession>A0ABP6YGC9</accession>
<reference evidence="7" key="1">
    <citation type="journal article" date="2019" name="Int. J. Syst. Evol. Microbiol.">
        <title>The Global Catalogue of Microorganisms (GCM) 10K type strain sequencing project: providing services to taxonomists for standard genome sequencing and annotation.</title>
        <authorList>
            <consortium name="The Broad Institute Genomics Platform"/>
            <consortium name="The Broad Institute Genome Sequencing Center for Infectious Disease"/>
            <person name="Wu L."/>
            <person name="Ma J."/>
        </authorList>
    </citation>
    <scope>NUCLEOTIDE SEQUENCE [LARGE SCALE GENOMIC DNA]</scope>
    <source>
        <strain evidence="7">JCM 16898</strain>
    </source>
</reference>
<proteinExistence type="predicted"/>
<evidence type="ECO:0000256" key="1">
    <source>
        <dbReference type="ARBA" id="ARBA00022630"/>
    </source>
</evidence>
<dbReference type="Gene3D" id="3.20.20.30">
    <property type="entry name" value="Luciferase-like domain"/>
    <property type="match status" value="1"/>
</dbReference>
<keyword evidence="3" id="KW-0560">Oxidoreductase</keyword>
<dbReference type="PANTHER" id="PTHR42847:SF4">
    <property type="entry name" value="ALKANESULFONATE MONOOXYGENASE-RELATED"/>
    <property type="match status" value="1"/>
</dbReference>
<feature type="domain" description="Luciferase-like" evidence="5">
    <location>
        <begin position="16"/>
        <end position="237"/>
    </location>
</feature>
<keyword evidence="7" id="KW-1185">Reference proteome</keyword>
<evidence type="ECO:0000313" key="7">
    <source>
        <dbReference type="Proteomes" id="UP001500689"/>
    </source>
</evidence>
<keyword evidence="2" id="KW-0288">FMN</keyword>
<evidence type="ECO:0000256" key="2">
    <source>
        <dbReference type="ARBA" id="ARBA00022643"/>
    </source>
</evidence>
<dbReference type="Proteomes" id="UP001500689">
    <property type="component" value="Unassembled WGS sequence"/>
</dbReference>
<keyword evidence="4" id="KW-0503">Monooxygenase</keyword>
<evidence type="ECO:0000256" key="3">
    <source>
        <dbReference type="ARBA" id="ARBA00023002"/>
    </source>
</evidence>
<evidence type="ECO:0000256" key="4">
    <source>
        <dbReference type="ARBA" id="ARBA00023033"/>
    </source>
</evidence>
<name>A0ABP6YGC9_9PSEU</name>
<sequence>MSFDVGILLPTIGHLGNDLPDLRVVSRHAEEVGLGSLWAGDHLTMGGAPLLESMVALGVAAAVTERVRLGCSVLLAATRPLAWVAKQVGTLQYVSGNRFEFGVGVGAKWPEEWSASAVPLAERGRRTDDLLAALPALLSGTPTKLSSLPGEPEVTMRPAVPMPPIWVGGRSERALRRAATYCTGWLTTISTPDQIRTGAARLRELADEVARPVPSIGTMIYASITRTPSADAVEVMAASLAGAYSLPLEHTRQVVVGGSPEQTAEGLAKHRDAGVEQVVVAIEGTGWQEQYELLAEAARLL</sequence>
<dbReference type="InterPro" id="IPR011251">
    <property type="entry name" value="Luciferase-like_dom"/>
</dbReference>
<organism evidence="6 7">
    <name type="scientific">Amycolatopsis ultiminotia</name>
    <dbReference type="NCBI Taxonomy" id="543629"/>
    <lineage>
        <taxon>Bacteria</taxon>
        <taxon>Bacillati</taxon>
        <taxon>Actinomycetota</taxon>
        <taxon>Actinomycetes</taxon>
        <taxon>Pseudonocardiales</taxon>
        <taxon>Pseudonocardiaceae</taxon>
        <taxon>Amycolatopsis</taxon>
    </lineage>
</organism>
<dbReference type="SUPFAM" id="SSF51679">
    <property type="entry name" value="Bacterial luciferase-like"/>
    <property type="match status" value="1"/>
</dbReference>
<keyword evidence="1" id="KW-0285">Flavoprotein</keyword>
<dbReference type="RefSeq" id="WP_344868635.1">
    <property type="nucleotide sequence ID" value="NZ_BAAAZN010000027.1"/>
</dbReference>